<dbReference type="Proteomes" id="UP000326396">
    <property type="component" value="Linkage Group LG10"/>
</dbReference>
<comment type="caution">
    <text evidence="2">The sequence shown here is derived from an EMBL/GenBank/DDBJ whole genome shotgun (WGS) entry which is preliminary data.</text>
</comment>
<evidence type="ECO:0000313" key="2">
    <source>
        <dbReference type="EMBL" id="KAD7117360.1"/>
    </source>
</evidence>
<evidence type="ECO:0000256" key="1">
    <source>
        <dbReference type="SAM" id="MobiDB-lite"/>
    </source>
</evidence>
<dbReference type="InterPro" id="IPR043459">
    <property type="entry name" value="NFD6/NOXY2-like"/>
</dbReference>
<sequence length="253" mass="27830">MASASAARSFLRSTTVRNAAASISSRSKCKAGHSSSSFRFSATKPISHRIFRCPVEMSVCLATMQPFHTATASALMTSKLTLSRWGYGWLPEEVEGTGGGEVWEARWSTGSRLAMGKKGGAEGEKGSRLTNGGEIFTSKIWRGSTTTRRWTTTMKGCKEVVDVEGSSGSKRRGVQMIDSAREMKNVGENCARNGVTDCPESRNEENFKVLNFWTRCGTRRRFEDPSRHQKSPILPGIISTSSDHCFNRRNPSD</sequence>
<proteinExistence type="predicted"/>
<organism evidence="2 3">
    <name type="scientific">Mikania micrantha</name>
    <name type="common">bitter vine</name>
    <dbReference type="NCBI Taxonomy" id="192012"/>
    <lineage>
        <taxon>Eukaryota</taxon>
        <taxon>Viridiplantae</taxon>
        <taxon>Streptophyta</taxon>
        <taxon>Embryophyta</taxon>
        <taxon>Tracheophyta</taxon>
        <taxon>Spermatophyta</taxon>
        <taxon>Magnoliopsida</taxon>
        <taxon>eudicotyledons</taxon>
        <taxon>Gunneridae</taxon>
        <taxon>Pentapetalae</taxon>
        <taxon>asterids</taxon>
        <taxon>campanulids</taxon>
        <taxon>Asterales</taxon>
        <taxon>Asteraceae</taxon>
        <taxon>Asteroideae</taxon>
        <taxon>Heliantheae alliance</taxon>
        <taxon>Eupatorieae</taxon>
        <taxon>Mikania</taxon>
    </lineage>
</organism>
<protein>
    <submittedName>
        <fullName evidence="2">Uncharacterized protein</fullName>
    </submittedName>
</protein>
<accession>A0A5N6PXS3</accession>
<feature type="region of interest" description="Disordered" evidence="1">
    <location>
        <begin position="221"/>
        <end position="253"/>
    </location>
</feature>
<dbReference type="AlphaFoldDB" id="A0A5N6PXS3"/>
<keyword evidence="3" id="KW-1185">Reference proteome</keyword>
<gene>
    <name evidence="2" type="ORF">E3N88_04628</name>
</gene>
<reference evidence="2 3" key="1">
    <citation type="submission" date="2019-05" db="EMBL/GenBank/DDBJ databases">
        <title>Mikania micrantha, genome provides insights into the molecular mechanism of rapid growth.</title>
        <authorList>
            <person name="Liu B."/>
        </authorList>
    </citation>
    <scope>NUCLEOTIDE SEQUENCE [LARGE SCALE GENOMIC DNA]</scope>
    <source>
        <strain evidence="2">NLD-2019</strain>
        <tissue evidence="2">Leaf</tissue>
    </source>
</reference>
<dbReference type="PANTHER" id="PTHR33156:SF48">
    <property type="entry name" value="PROTEIN NUCLEAR FUSION DEFECTIVE 6, MITOCHONDRIAL"/>
    <property type="match status" value="1"/>
</dbReference>
<name>A0A5N6PXS3_9ASTR</name>
<dbReference type="PANTHER" id="PTHR33156">
    <property type="entry name" value="OS02G0230000 PROTEIN"/>
    <property type="match status" value="1"/>
</dbReference>
<dbReference type="GO" id="GO:0005739">
    <property type="term" value="C:mitochondrion"/>
    <property type="evidence" value="ECO:0007669"/>
    <property type="project" value="TreeGrafter"/>
</dbReference>
<evidence type="ECO:0000313" key="3">
    <source>
        <dbReference type="Proteomes" id="UP000326396"/>
    </source>
</evidence>
<dbReference type="EMBL" id="SZYD01000002">
    <property type="protein sequence ID" value="KAD7117360.1"/>
    <property type="molecule type" value="Genomic_DNA"/>
</dbReference>
<dbReference type="OrthoDB" id="736963at2759"/>